<evidence type="ECO:0000256" key="7">
    <source>
        <dbReference type="RuleBase" id="RU003435"/>
    </source>
</evidence>
<organism evidence="9 10">
    <name type="scientific">Nocardioides marinus</name>
    <dbReference type="NCBI Taxonomy" id="374514"/>
    <lineage>
        <taxon>Bacteria</taxon>
        <taxon>Bacillati</taxon>
        <taxon>Actinomycetota</taxon>
        <taxon>Actinomycetes</taxon>
        <taxon>Propionibacteriales</taxon>
        <taxon>Nocardioidaceae</taxon>
        <taxon>Nocardioides</taxon>
    </lineage>
</organism>
<dbReference type="GO" id="GO:0046872">
    <property type="term" value="F:metal ion binding"/>
    <property type="evidence" value="ECO:0007669"/>
    <property type="project" value="UniProtKB-UniRule"/>
</dbReference>
<keyword evidence="5 7" id="KW-0862">Zinc</keyword>
<proteinExistence type="inferred from homology"/>
<dbReference type="InterPro" id="IPR001567">
    <property type="entry name" value="Pept_M3A_M3B_dom"/>
</dbReference>
<keyword evidence="6 7" id="KW-0482">Metalloprotease</keyword>
<dbReference type="EC" id="3.4.24.15" evidence="9"/>
<gene>
    <name evidence="9" type="ORF">BKA05_001580</name>
</gene>
<evidence type="ECO:0000259" key="8">
    <source>
        <dbReference type="Pfam" id="PF01432"/>
    </source>
</evidence>
<dbReference type="Proteomes" id="UP000537326">
    <property type="component" value="Unassembled WGS sequence"/>
</dbReference>
<keyword evidence="4 7" id="KW-0378">Hydrolase</keyword>
<dbReference type="GO" id="GO:0006518">
    <property type="term" value="P:peptide metabolic process"/>
    <property type="evidence" value="ECO:0007669"/>
    <property type="project" value="TreeGrafter"/>
</dbReference>
<keyword evidence="3 7" id="KW-0479">Metal-binding</keyword>
<dbReference type="PANTHER" id="PTHR11804">
    <property type="entry name" value="PROTEASE M3 THIMET OLIGOPEPTIDASE-RELATED"/>
    <property type="match status" value="1"/>
</dbReference>
<dbReference type="GO" id="GO:0006508">
    <property type="term" value="P:proteolysis"/>
    <property type="evidence" value="ECO:0007669"/>
    <property type="project" value="UniProtKB-KW"/>
</dbReference>
<keyword evidence="2 7" id="KW-0645">Protease</keyword>
<dbReference type="Pfam" id="PF01432">
    <property type="entry name" value="Peptidase_M3"/>
    <property type="match status" value="1"/>
</dbReference>
<reference evidence="9 10" key="1">
    <citation type="submission" date="2020-07" db="EMBL/GenBank/DDBJ databases">
        <title>Sequencing the genomes of 1000 actinobacteria strains.</title>
        <authorList>
            <person name="Klenk H.-P."/>
        </authorList>
    </citation>
    <scope>NUCLEOTIDE SEQUENCE [LARGE SCALE GENOMIC DNA]</scope>
    <source>
        <strain evidence="9 10">DSM 18248</strain>
    </source>
</reference>
<dbReference type="PANTHER" id="PTHR11804:SF84">
    <property type="entry name" value="SACCHAROLYSIN"/>
    <property type="match status" value="1"/>
</dbReference>
<evidence type="ECO:0000256" key="3">
    <source>
        <dbReference type="ARBA" id="ARBA00022723"/>
    </source>
</evidence>
<evidence type="ECO:0000256" key="1">
    <source>
        <dbReference type="ARBA" id="ARBA00006040"/>
    </source>
</evidence>
<keyword evidence="10" id="KW-1185">Reference proteome</keyword>
<dbReference type="CDD" id="cd06455">
    <property type="entry name" value="M3A_TOP"/>
    <property type="match status" value="1"/>
</dbReference>
<dbReference type="EMBL" id="JACBZI010000001">
    <property type="protein sequence ID" value="NYI10065.1"/>
    <property type="molecule type" value="Genomic_DNA"/>
</dbReference>
<dbReference type="AlphaFoldDB" id="A0A7Y9YD82"/>
<evidence type="ECO:0000313" key="9">
    <source>
        <dbReference type="EMBL" id="NYI10065.1"/>
    </source>
</evidence>
<dbReference type="GO" id="GO:0004222">
    <property type="term" value="F:metalloendopeptidase activity"/>
    <property type="evidence" value="ECO:0007669"/>
    <property type="project" value="InterPro"/>
</dbReference>
<name>A0A7Y9YD82_9ACTN</name>
<comment type="similarity">
    <text evidence="1 7">Belongs to the peptidase M3 family.</text>
</comment>
<dbReference type="Gene3D" id="1.10.1370.10">
    <property type="entry name" value="Neurolysin, domain 3"/>
    <property type="match status" value="1"/>
</dbReference>
<evidence type="ECO:0000313" key="10">
    <source>
        <dbReference type="Proteomes" id="UP000537326"/>
    </source>
</evidence>
<dbReference type="SUPFAM" id="SSF55486">
    <property type="entry name" value="Metalloproteases ('zincins'), catalytic domain"/>
    <property type="match status" value="1"/>
</dbReference>
<evidence type="ECO:0000256" key="6">
    <source>
        <dbReference type="ARBA" id="ARBA00023049"/>
    </source>
</evidence>
<dbReference type="InterPro" id="IPR024079">
    <property type="entry name" value="MetalloPept_cat_dom_sf"/>
</dbReference>
<dbReference type="InterPro" id="IPR024077">
    <property type="entry name" value="Neurolysin/TOP_dom2"/>
</dbReference>
<dbReference type="Gene3D" id="3.40.390.10">
    <property type="entry name" value="Collagenase (Catalytic Domain)"/>
    <property type="match status" value="1"/>
</dbReference>
<comment type="caution">
    <text evidence="9">The sequence shown here is derived from an EMBL/GenBank/DDBJ whole genome shotgun (WGS) entry which is preliminary data.</text>
</comment>
<evidence type="ECO:0000256" key="2">
    <source>
        <dbReference type="ARBA" id="ARBA00022670"/>
    </source>
</evidence>
<comment type="cofactor">
    <cofactor evidence="7">
        <name>Zn(2+)</name>
        <dbReference type="ChEBI" id="CHEBI:29105"/>
    </cofactor>
    <text evidence="7">Binds 1 zinc ion.</text>
</comment>
<dbReference type="InterPro" id="IPR045090">
    <property type="entry name" value="Pept_M3A_M3B"/>
</dbReference>
<dbReference type="RefSeq" id="WP_343045569.1">
    <property type="nucleotide sequence ID" value="NZ_BAAAPP010000004.1"/>
</dbReference>
<sequence>MPNHSAPSAGDLQPVTLPAVEDLDGWNAFLDEQVLGGLERTKGLVDVLRGSAPGDPATLPRWNDVHVVLGNAFAVAGLLSQVHPDAALRERAEGYEQQLHELRTALMLDPEVYAVLEAAPTEGLPDGADRVLEDALLAFRRSGVDRDEKTRNRLRELSARGSDLGQAFSRNIRDGAGETRVPASALAGLPADYVESHPVAEDGTVTITTGYPDTNPFLMFSADREARHAVMHTFLNIGWPDNDPVLHDLLAVRDEQARLLGYDSWPDYDAEVKMIGTGAAVAEFVDRVARDATASAERDAAVLLERARQDHPELERLDVADARYYGEVVRREQYDVDGQTVRGYFESGRVRQGLLDVTGRLFGLEYLPVDAPSWHAEVASYDVVLVETGERLGRIHLDLHPRPGKYNHAAQFDLVRGVAGRQLPEGVLVCNFGRTRMDHSEVVTLFHEFGHLLHHVLAGRHPWVRFSGVATEWDFVEAPSQMLEEWAWDHGVLAGFAVDADGTPIPEALVDRMRAAEEFGKGYYARTQMYYAAVSYHFHAELPADLAARSRELSERYAVWGQVPDTHFHCGFGHLEGYGSGYYTYMWSLVIAKDLFSAFDAGDLFAPDVARRYRDTVLAAGGSRDAADLVEEFLGRPYDNRAFTAWLES</sequence>
<accession>A0A7Y9YD82</accession>
<protein>
    <submittedName>
        <fullName evidence="9">Thimet oligopeptidase</fullName>
        <ecNumber evidence="9">3.4.24.15</ecNumber>
    </submittedName>
</protein>
<evidence type="ECO:0000256" key="5">
    <source>
        <dbReference type="ARBA" id="ARBA00022833"/>
    </source>
</evidence>
<feature type="domain" description="Peptidase M3A/M3B catalytic" evidence="8">
    <location>
        <begin position="218"/>
        <end position="644"/>
    </location>
</feature>
<evidence type="ECO:0000256" key="4">
    <source>
        <dbReference type="ARBA" id="ARBA00022801"/>
    </source>
</evidence>